<evidence type="ECO:0000256" key="1">
    <source>
        <dbReference type="SAM" id="SignalP"/>
    </source>
</evidence>
<dbReference type="STRING" id="189425.PGRAT_14065"/>
<dbReference type="eggNOG" id="COG5492">
    <property type="taxonomic scope" value="Bacteria"/>
</dbReference>
<dbReference type="InterPro" id="IPR001119">
    <property type="entry name" value="SLH_dom"/>
</dbReference>
<dbReference type="OrthoDB" id="1738667at2"/>
<organism evidence="3 4">
    <name type="scientific">Paenibacillus graminis</name>
    <dbReference type="NCBI Taxonomy" id="189425"/>
    <lineage>
        <taxon>Bacteria</taxon>
        <taxon>Bacillati</taxon>
        <taxon>Bacillota</taxon>
        <taxon>Bacilli</taxon>
        <taxon>Bacillales</taxon>
        <taxon>Paenibacillaceae</taxon>
        <taxon>Paenibacillus</taxon>
    </lineage>
</organism>
<reference evidence="3 4" key="1">
    <citation type="submission" date="2014-08" db="EMBL/GenBank/DDBJ databases">
        <title>Comparative genomics of the Paenibacillus odorifer group.</title>
        <authorList>
            <person name="den Bakker H.C."/>
            <person name="Tsai Y.-C."/>
            <person name="Martin N."/>
            <person name="Korlach J."/>
            <person name="Wiedmann M."/>
        </authorList>
    </citation>
    <scope>NUCLEOTIDE SEQUENCE [LARGE SCALE GENOMIC DNA]</scope>
    <source>
        <strain evidence="3 4">DSM 15220</strain>
    </source>
</reference>
<dbReference type="AlphaFoldDB" id="A0A089MAV1"/>
<dbReference type="Proteomes" id="UP000029500">
    <property type="component" value="Chromosome"/>
</dbReference>
<dbReference type="EMBL" id="CP009287">
    <property type="protein sequence ID" value="AIQ68623.1"/>
    <property type="molecule type" value="Genomic_DNA"/>
</dbReference>
<keyword evidence="4" id="KW-1185">Reference proteome</keyword>
<dbReference type="RefSeq" id="WP_025703296.1">
    <property type="nucleotide sequence ID" value="NZ_CP009287.1"/>
</dbReference>
<evidence type="ECO:0000259" key="2">
    <source>
        <dbReference type="PROSITE" id="PS51272"/>
    </source>
</evidence>
<dbReference type="HOGENOM" id="CLU_072307_0_0_9"/>
<accession>A0A089MAV1</accession>
<keyword evidence="1" id="KW-0732">Signal</keyword>
<protein>
    <submittedName>
        <fullName evidence="3">Amylopullulanase</fullName>
    </submittedName>
</protein>
<sequence>MNFKKCAFAAITSVSLLTFSLAGPIFAADSSFKDINNVTGKDKINSLKEQGLIKGISDTQFLPGSKVTTAQGVQFIAGGLQLSLAAIDFNKAPLASGTFSKVKDNAWYAEAFVNAHYNGIEIAADIDPSKPMTKELFTNLLVQGIEKVGNLPMINIVPADIADADALEPSFQGSIQRSLKYNINALDANGNFNPKKEITRAEAAVMLYNALDYLKSKTDTAPQS</sequence>
<dbReference type="KEGG" id="pgm:PGRAT_14065"/>
<feature type="chain" id="PRO_5001847101" evidence="1">
    <location>
        <begin position="28"/>
        <end position="224"/>
    </location>
</feature>
<feature type="domain" description="SLH" evidence="2">
    <location>
        <begin position="158"/>
        <end position="221"/>
    </location>
</feature>
<dbReference type="Pfam" id="PF00395">
    <property type="entry name" value="SLH"/>
    <property type="match status" value="2"/>
</dbReference>
<name>A0A089MAV1_9BACL</name>
<feature type="signal peptide" evidence="1">
    <location>
        <begin position="1"/>
        <end position="27"/>
    </location>
</feature>
<gene>
    <name evidence="3" type="ORF">PGRAT_14065</name>
</gene>
<feature type="domain" description="SLH" evidence="2">
    <location>
        <begin position="27"/>
        <end position="90"/>
    </location>
</feature>
<proteinExistence type="predicted"/>
<evidence type="ECO:0000313" key="3">
    <source>
        <dbReference type="EMBL" id="AIQ68623.1"/>
    </source>
</evidence>
<dbReference type="PROSITE" id="PS51272">
    <property type="entry name" value="SLH"/>
    <property type="match status" value="2"/>
</dbReference>
<evidence type="ECO:0000313" key="4">
    <source>
        <dbReference type="Proteomes" id="UP000029500"/>
    </source>
</evidence>